<evidence type="ECO:0000313" key="4">
    <source>
        <dbReference type="Proteomes" id="UP000006793"/>
    </source>
</evidence>
<dbReference type="Pfam" id="PF03235">
    <property type="entry name" value="GmrSD_N"/>
    <property type="match status" value="1"/>
</dbReference>
<dbReference type="InterPro" id="IPR004919">
    <property type="entry name" value="GmrSD_N"/>
</dbReference>
<dbReference type="InParanoid" id="F8A9K3"/>
<dbReference type="EMBL" id="CP002683">
    <property type="protein sequence ID" value="AEH45229.1"/>
    <property type="molecule type" value="Genomic_DNA"/>
</dbReference>
<dbReference type="HOGENOM" id="CLU_034828_2_0_0"/>
<dbReference type="PaxDb" id="667014-Thein_1363"/>
<dbReference type="PANTHER" id="PTHR37292">
    <property type="entry name" value="VNG6097C"/>
    <property type="match status" value="1"/>
</dbReference>
<dbReference type="PANTHER" id="PTHR37292:SF2">
    <property type="entry name" value="DUF262 DOMAIN-CONTAINING PROTEIN"/>
    <property type="match status" value="1"/>
</dbReference>
<name>F8A9K3_THEID</name>
<dbReference type="InterPro" id="IPR011089">
    <property type="entry name" value="GmrSD_C"/>
</dbReference>
<proteinExistence type="predicted"/>
<sequence length="558" mass="66457">MRNRKETIRKFVSMVNNEEEQGGFWLPNIQRYFVWRKDQIEKLFDSIMREYPIGNFLIWKTREPVKMRKFIDNYKGGIKLTDFYVPKNEKMKLLVLDGQQRLQSLFIALKGSYNGEELYFNVLSGKEEKEDIKFEFKFLNPAKADVTKGWVKVKDIVYDNREYDEITEEIVEKINSISEEEKRLIRKNILKLIKEFRDKENIAYTELDSVDNPDMYTLNDVVEIFIRANSGGTPLSKSDLMFSLLTANWEEIEEDLTYFLEDLNSTAFAFERDFVLKTSLILIGTGAKYDVMKFRKEENLEKLQNNWDEIKKSIKEIKDFLCKYTFIRDDKALPSYLALIPLIYFNYKYPDKWKTANKEELAKWLTRVLLTGTFSGSSDTLLDALIKKVDEKEDFDIDVINTEIINRGRTINISEESLLDSYYGDKKLYLIFALWYQDVNFKPAYEGNLPWVDHIFPQSKLKEVKVVNPETGRKVIKYKQWERDQIANLMLLSAEENRDEKRNKPPDEWLKGKDDKYFEIHLIPKDKKLWKIDNFEEFIEARKKLIVDKFRKMRIITN</sequence>
<accession>F8A9K3</accession>
<evidence type="ECO:0008006" key="5">
    <source>
        <dbReference type="Google" id="ProtNLM"/>
    </source>
</evidence>
<feature type="domain" description="GmrSD restriction endonucleases N-terminal" evidence="1">
    <location>
        <begin position="15"/>
        <end position="245"/>
    </location>
</feature>
<evidence type="ECO:0000313" key="3">
    <source>
        <dbReference type="EMBL" id="AEH45229.1"/>
    </source>
</evidence>
<dbReference type="OrthoDB" id="9798761at2"/>
<feature type="domain" description="GmrSD restriction endonucleases C-terminal" evidence="2">
    <location>
        <begin position="429"/>
        <end position="547"/>
    </location>
</feature>
<dbReference type="PATRIC" id="fig|667014.3.peg.1402"/>
<gene>
    <name evidence="3" type="ordered locus">Thein_1363</name>
</gene>
<reference evidence="3 4" key="2">
    <citation type="journal article" date="2012" name="Stand. Genomic Sci.">
        <title>Complete genome sequence of the thermophilic sulfate-reducing ocean bacterium Thermodesulfatator indicus type strain (CIR29812(T)).</title>
        <authorList>
            <person name="Anderson I."/>
            <person name="Saunders E."/>
            <person name="Lapidus A."/>
            <person name="Nolan M."/>
            <person name="Lucas S."/>
            <person name="Tice H."/>
            <person name="Del Rio T.G."/>
            <person name="Cheng J.F."/>
            <person name="Han C."/>
            <person name="Tapia R."/>
            <person name="Goodwin L.A."/>
            <person name="Pitluck S."/>
            <person name="Liolios K."/>
            <person name="Mavromatis K."/>
            <person name="Pagani I."/>
            <person name="Ivanova N."/>
            <person name="Mikhailova N."/>
            <person name="Pati A."/>
            <person name="Chen A."/>
            <person name="Palaniappan K."/>
            <person name="Land M."/>
            <person name="Hauser L."/>
            <person name="Jeffries C.D."/>
            <person name="Chang Y.J."/>
            <person name="Brambilla E.M."/>
            <person name="Rohde M."/>
            <person name="Spring S."/>
            <person name="Goker M."/>
            <person name="Detter J.C."/>
            <person name="Woyke T."/>
            <person name="Bristow J."/>
            <person name="Eisen J.A."/>
            <person name="Markowitz V."/>
            <person name="Hugenholtz P."/>
            <person name="Kyrpides N.C."/>
            <person name="Klenk H.P."/>
        </authorList>
    </citation>
    <scope>NUCLEOTIDE SEQUENCE [LARGE SCALE GENOMIC DNA]</scope>
    <source>
        <strain evidence="4">DSM 15286 / JCM 11887 / CIR29812</strain>
    </source>
</reference>
<dbReference type="Proteomes" id="UP000006793">
    <property type="component" value="Chromosome"/>
</dbReference>
<dbReference type="RefSeq" id="WP_013907971.1">
    <property type="nucleotide sequence ID" value="NC_015681.1"/>
</dbReference>
<evidence type="ECO:0000259" key="1">
    <source>
        <dbReference type="Pfam" id="PF03235"/>
    </source>
</evidence>
<protein>
    <recommendedName>
        <fullName evidence="5">DUF262 domain-containing protein</fullName>
    </recommendedName>
</protein>
<keyword evidence="4" id="KW-1185">Reference proteome</keyword>
<dbReference type="Pfam" id="PF07510">
    <property type="entry name" value="GmrSD_C"/>
    <property type="match status" value="1"/>
</dbReference>
<reference evidence="4" key="1">
    <citation type="submission" date="2011-04" db="EMBL/GenBank/DDBJ databases">
        <title>The complete genome of Thermodesulfatator indicus DSM 15286.</title>
        <authorList>
            <person name="Lucas S."/>
            <person name="Copeland A."/>
            <person name="Lapidus A."/>
            <person name="Bruce D."/>
            <person name="Goodwin L."/>
            <person name="Pitluck S."/>
            <person name="Peters L."/>
            <person name="Kyrpides N."/>
            <person name="Mavromatis K."/>
            <person name="Pagani I."/>
            <person name="Ivanova N."/>
            <person name="Saunders L."/>
            <person name="Detter J.C."/>
            <person name="Tapia R."/>
            <person name="Han C."/>
            <person name="Land M."/>
            <person name="Hauser L."/>
            <person name="Markowitz V."/>
            <person name="Cheng J.-F."/>
            <person name="Hugenholtz P."/>
            <person name="Woyke T."/>
            <person name="Wu D."/>
            <person name="Spring S."/>
            <person name="Schroeder M."/>
            <person name="Brambilla E."/>
            <person name="Klenk H.-P."/>
            <person name="Eisen J.A."/>
        </authorList>
    </citation>
    <scope>NUCLEOTIDE SEQUENCE [LARGE SCALE GENOMIC DNA]</scope>
    <source>
        <strain evidence="4">DSM 15286 / JCM 11887 / CIR29812</strain>
    </source>
</reference>
<organism evidence="3 4">
    <name type="scientific">Thermodesulfatator indicus (strain DSM 15286 / JCM 11887 / CIR29812)</name>
    <dbReference type="NCBI Taxonomy" id="667014"/>
    <lineage>
        <taxon>Bacteria</taxon>
        <taxon>Pseudomonadati</taxon>
        <taxon>Thermodesulfobacteriota</taxon>
        <taxon>Thermodesulfobacteria</taxon>
        <taxon>Thermodesulfobacteriales</taxon>
        <taxon>Thermodesulfatatoraceae</taxon>
        <taxon>Thermodesulfatator</taxon>
    </lineage>
</organism>
<dbReference type="eggNOG" id="COG1479">
    <property type="taxonomic scope" value="Bacteria"/>
</dbReference>
<dbReference type="STRING" id="667014.Thein_1363"/>
<dbReference type="AlphaFoldDB" id="F8A9K3"/>
<dbReference type="eggNOG" id="COG3472">
    <property type="taxonomic scope" value="Bacteria"/>
</dbReference>
<dbReference type="KEGG" id="tid:Thein_1363"/>
<evidence type="ECO:0000259" key="2">
    <source>
        <dbReference type="Pfam" id="PF07510"/>
    </source>
</evidence>